<evidence type="ECO:0000256" key="1">
    <source>
        <dbReference type="SAM" id="MobiDB-lite"/>
    </source>
</evidence>
<feature type="compositionally biased region" description="Basic and acidic residues" evidence="1">
    <location>
        <begin position="279"/>
        <end position="289"/>
    </location>
</feature>
<evidence type="ECO:0000313" key="4">
    <source>
        <dbReference type="Proteomes" id="UP001189792"/>
    </source>
</evidence>
<keyword evidence="2" id="KW-1133">Transmembrane helix</keyword>
<evidence type="ECO:0000313" key="3">
    <source>
        <dbReference type="EMBL" id="CAJ0893235.1"/>
    </source>
</evidence>
<feature type="transmembrane region" description="Helical" evidence="2">
    <location>
        <begin position="241"/>
        <end position="262"/>
    </location>
</feature>
<feature type="transmembrane region" description="Helical" evidence="2">
    <location>
        <begin position="63"/>
        <end position="83"/>
    </location>
</feature>
<name>A0ABN9KFI8_9RALS</name>
<gene>
    <name evidence="3" type="ORF">R77564_03695</name>
</gene>
<feature type="transmembrane region" description="Helical" evidence="2">
    <location>
        <begin position="29"/>
        <end position="51"/>
    </location>
</feature>
<organism evidence="3 4">
    <name type="scientific">Ralstonia flatus</name>
    <dbReference type="NCBI Taxonomy" id="3058601"/>
    <lineage>
        <taxon>Bacteria</taxon>
        <taxon>Pseudomonadati</taxon>
        <taxon>Pseudomonadota</taxon>
        <taxon>Betaproteobacteria</taxon>
        <taxon>Burkholderiales</taxon>
        <taxon>Burkholderiaceae</taxon>
        <taxon>Ralstonia</taxon>
    </lineage>
</organism>
<feature type="region of interest" description="Disordered" evidence="1">
    <location>
        <begin position="271"/>
        <end position="298"/>
    </location>
</feature>
<keyword evidence="2" id="KW-0812">Transmembrane</keyword>
<proteinExistence type="predicted"/>
<feature type="transmembrane region" description="Helical" evidence="2">
    <location>
        <begin position="95"/>
        <end position="115"/>
    </location>
</feature>
<reference evidence="3 4" key="1">
    <citation type="submission" date="2023-07" db="EMBL/GenBank/DDBJ databases">
        <authorList>
            <person name="Peeters C."/>
        </authorList>
    </citation>
    <scope>NUCLEOTIDE SEQUENCE [LARGE SCALE GENOMIC DNA]</scope>
    <source>
        <strain evidence="3 4">LMG 32965</strain>
    </source>
</reference>
<evidence type="ECO:0008006" key="5">
    <source>
        <dbReference type="Google" id="ProtNLM"/>
    </source>
</evidence>
<dbReference type="Proteomes" id="UP001189792">
    <property type="component" value="Unassembled WGS sequence"/>
</dbReference>
<keyword evidence="4" id="KW-1185">Reference proteome</keyword>
<keyword evidence="2" id="KW-0472">Membrane</keyword>
<evidence type="ECO:0000256" key="2">
    <source>
        <dbReference type="SAM" id="Phobius"/>
    </source>
</evidence>
<comment type="caution">
    <text evidence="3">The sequence shown here is derived from an EMBL/GenBank/DDBJ whole genome shotgun (WGS) entry which is preliminary data.</text>
</comment>
<dbReference type="EMBL" id="CAUDLI010000008">
    <property type="protein sequence ID" value="CAJ0893235.1"/>
    <property type="molecule type" value="Genomic_DNA"/>
</dbReference>
<sequence>MTTFAPIPCLQGEASVHGRAHHDFASKSLLPLTAVFAASATAVSLGIATCGGWQRGGTLTEQVMSVALGGVAVLYVHLLPMRWNAFHALSRAATFVLWCVSVVVVLYGQVAFFMVSQQHAGNLRAATVPAPVVRPSMNLPPGRTLTEIAVDTAKVGADLARVEARRCTADCPALKARKTILAAQLAALNTEAGEVRRREAEEDRLTAQADQTETLRATLRADPVASTVASWFGTTERRLELMLAVACAVVLEGAAIVGWLLVAITTRQACGHETGGSGRKGDLPKHDAVASEPSTVASARTHVPDDRMAHVDGPLAVALDQAVPGAESSGRVVLSEDEHLLAKIHEAVVTGQIKATQESIRTFLRCGQPKAGNLNRQYLARFGRVANKGNNTENAVGAQPDAASSHVPPLIAHAQQEPNVHAQAGALPAMADA</sequence>
<accession>A0ABN9KFI8</accession>
<dbReference type="RefSeq" id="WP_206274094.1">
    <property type="nucleotide sequence ID" value="NZ_CAUDLI010000008.1"/>
</dbReference>
<protein>
    <recommendedName>
        <fullName evidence="5">Transmembrane protein</fullName>
    </recommendedName>
</protein>